<proteinExistence type="predicted"/>
<sequence>MFFGDRFDVAGGGLEKIERRQFDVERCGRVEFECVRTRRAFGCGWRVGAGALDSASAAGSAAGDRGAAGSVAAGSGAIVAAGSAVPVVVGIAVAPGMAQLDSEAAGAGAVANGWACGAGVGAMGGVGVAASMEAPGTERVGNADADWLAEVGGAADAVAVGPRRSTQARRSSRLACR</sequence>
<name>B1T4I1_9BURK</name>
<accession>B1T4I1</accession>
<gene>
    <name evidence="1" type="ORF">BamMEX5DRAFT_2697</name>
</gene>
<dbReference type="AlphaFoldDB" id="B1T4I1"/>
<evidence type="ECO:0000313" key="1">
    <source>
        <dbReference type="EMBL" id="EDT41534.1"/>
    </source>
</evidence>
<comment type="caution">
    <text evidence="1">The sequence shown here is derived from an EMBL/GenBank/DDBJ whole genome shotgun (WGS) entry which is preliminary data.</text>
</comment>
<reference evidence="1 2" key="1">
    <citation type="submission" date="2008-03" db="EMBL/GenBank/DDBJ databases">
        <title>Sequencing of the draft genome and assembly of Burkholderia ambifaria MEX-5.</title>
        <authorList>
            <consortium name="US DOE Joint Genome Institute (JGI-PGF)"/>
            <person name="Copeland A."/>
            <person name="Lucas S."/>
            <person name="Lapidus A."/>
            <person name="Glavina del Rio T."/>
            <person name="Dalin E."/>
            <person name="Tice H."/>
            <person name="Bruce D."/>
            <person name="Goodwin L."/>
            <person name="Pitluck S."/>
            <person name="Larimer F."/>
            <person name="Land M.L."/>
            <person name="Hauser L."/>
            <person name="Tiedje J."/>
            <person name="Richardson P."/>
        </authorList>
    </citation>
    <scope>NUCLEOTIDE SEQUENCE [LARGE SCALE GENOMIC DNA]</scope>
    <source>
        <strain evidence="1 2">MEX-5</strain>
    </source>
</reference>
<organism evidence="1 2">
    <name type="scientific">Burkholderia ambifaria MEX-5</name>
    <dbReference type="NCBI Taxonomy" id="396597"/>
    <lineage>
        <taxon>Bacteria</taxon>
        <taxon>Pseudomonadati</taxon>
        <taxon>Pseudomonadota</taxon>
        <taxon>Betaproteobacteria</taxon>
        <taxon>Burkholderiales</taxon>
        <taxon>Burkholderiaceae</taxon>
        <taxon>Burkholderia</taxon>
        <taxon>Burkholderia cepacia complex</taxon>
    </lineage>
</organism>
<protein>
    <submittedName>
        <fullName evidence="1">Uncharacterized protein</fullName>
    </submittedName>
</protein>
<dbReference type="PATRIC" id="fig|396597.7.peg.5394"/>
<dbReference type="EMBL" id="ABLK01000072">
    <property type="protein sequence ID" value="EDT41534.1"/>
    <property type="molecule type" value="Genomic_DNA"/>
</dbReference>
<dbReference type="Proteomes" id="UP000004814">
    <property type="component" value="Unassembled WGS sequence"/>
</dbReference>
<evidence type="ECO:0000313" key="2">
    <source>
        <dbReference type="Proteomes" id="UP000004814"/>
    </source>
</evidence>